<reference evidence="1" key="1">
    <citation type="submission" date="2020-08" db="EMBL/GenBank/DDBJ databases">
        <title>Multicomponent nature underlies the extraordinary mechanical properties of spider dragline silk.</title>
        <authorList>
            <person name="Kono N."/>
            <person name="Nakamura H."/>
            <person name="Mori M."/>
            <person name="Yoshida Y."/>
            <person name="Ohtoshi R."/>
            <person name="Malay A.D."/>
            <person name="Moran D.A.P."/>
            <person name="Tomita M."/>
            <person name="Numata K."/>
            <person name="Arakawa K."/>
        </authorList>
    </citation>
    <scope>NUCLEOTIDE SEQUENCE</scope>
</reference>
<dbReference type="EMBL" id="BMAW01043541">
    <property type="protein sequence ID" value="GFS39930.1"/>
    <property type="molecule type" value="Genomic_DNA"/>
</dbReference>
<comment type="caution">
    <text evidence="1">The sequence shown here is derived from an EMBL/GenBank/DDBJ whole genome shotgun (WGS) entry which is preliminary data.</text>
</comment>
<dbReference type="Proteomes" id="UP000887013">
    <property type="component" value="Unassembled WGS sequence"/>
</dbReference>
<accession>A0A8X6M9U4</accession>
<keyword evidence="2" id="KW-1185">Reference proteome</keyword>
<name>A0A8X6M9U4_NEPPI</name>
<evidence type="ECO:0000313" key="2">
    <source>
        <dbReference type="Proteomes" id="UP000887013"/>
    </source>
</evidence>
<dbReference type="AlphaFoldDB" id="A0A8X6M9U4"/>
<evidence type="ECO:0000313" key="1">
    <source>
        <dbReference type="EMBL" id="GFS39930.1"/>
    </source>
</evidence>
<protein>
    <submittedName>
        <fullName evidence="1">Uncharacterized protein</fullName>
    </submittedName>
</protein>
<sequence>MVASNPALMFGRLLFTYIFSDWDMFEESLTTSRGNITHLLKSIELSYSTSRPTTQTLSCRLLLNSPSAVSTLFVIINSLVYLDSGMKLLKT</sequence>
<proteinExistence type="predicted"/>
<organism evidence="1 2">
    <name type="scientific">Nephila pilipes</name>
    <name type="common">Giant wood spider</name>
    <name type="synonym">Nephila maculata</name>
    <dbReference type="NCBI Taxonomy" id="299642"/>
    <lineage>
        <taxon>Eukaryota</taxon>
        <taxon>Metazoa</taxon>
        <taxon>Ecdysozoa</taxon>
        <taxon>Arthropoda</taxon>
        <taxon>Chelicerata</taxon>
        <taxon>Arachnida</taxon>
        <taxon>Araneae</taxon>
        <taxon>Araneomorphae</taxon>
        <taxon>Entelegynae</taxon>
        <taxon>Araneoidea</taxon>
        <taxon>Nephilidae</taxon>
        <taxon>Nephila</taxon>
    </lineage>
</organism>
<gene>
    <name evidence="1" type="ORF">NPIL_439361</name>
</gene>